<feature type="transmembrane region" description="Helical" evidence="8">
    <location>
        <begin position="53"/>
        <end position="74"/>
    </location>
</feature>
<keyword evidence="2" id="KW-0813">Transport</keyword>
<evidence type="ECO:0000256" key="1">
    <source>
        <dbReference type="ARBA" id="ARBA00004141"/>
    </source>
</evidence>
<dbReference type="GO" id="GO:0006874">
    <property type="term" value="P:intracellular calcium ion homeostasis"/>
    <property type="evidence" value="ECO:0007669"/>
    <property type="project" value="TreeGrafter"/>
</dbReference>
<comment type="subcellular location">
    <subcellularLocation>
        <location evidence="1">Membrane</location>
        <topology evidence="1">Multi-pass membrane protein</topology>
    </subcellularLocation>
</comment>
<dbReference type="PANTHER" id="PTHR12266">
    <property type="entry name" value="NA+/CA2+ K+ INDEPENDENT EXCHANGER"/>
    <property type="match status" value="1"/>
</dbReference>
<reference evidence="10" key="1">
    <citation type="submission" date="2021-02" db="EMBL/GenBank/DDBJ databases">
        <authorList>
            <person name="Nowell W R."/>
        </authorList>
    </citation>
    <scope>NUCLEOTIDE SEQUENCE</scope>
    <source>
        <strain evidence="10">Ploen Becks lab</strain>
    </source>
</reference>
<evidence type="ECO:0000313" key="11">
    <source>
        <dbReference type="Proteomes" id="UP000663879"/>
    </source>
</evidence>
<evidence type="ECO:0000256" key="8">
    <source>
        <dbReference type="SAM" id="Phobius"/>
    </source>
</evidence>
<dbReference type="Gene3D" id="1.20.1420.30">
    <property type="entry name" value="NCX, central ion-binding region"/>
    <property type="match status" value="2"/>
</dbReference>
<sequence length="528" mass="59694">MALFESVQCRDYHKFDFNSTWVCNFMKTTDDCQIDDGFINYLVFTYCSFSLDFTWLGVILILGLLVFLFISLGVTADTFAIAAVGNAKGGDAGLAFGALFGAGIFISTIIVGTICFISPFYSVQRPLLRDIVFFIAAGFWLFVVIWDGKIVLWETLGFLLLYVFYIFVVLIGRFVNQRIKIRRGIVSKRSDFSSEAIIRERENSPRASVNVARADFETENEAEEEYENEELTRPLLSRTHIEELPEVGFSQKDAFLMTFIPIEKSEWEEANLFFKLIMVVKAPIIILLKLTIPLVDYDGPNHNWNKITTMINAILAPMFMVFTTEVAGHMLFGVLPVWVIALITGLLMASLVWWFTDFYERPKYHFLLAYLGFAVSVIWIYSIANEIVNILTAFGVIMNISNTILGLTFLAWGNSMSDLVADVFSARKGFPNMAISACFGGPLFNILIGIGIPFTLKCIQSSEGFVIKQNFLLFFLALFLGISLLSSLIFLPFNNFYFSRKYALYLITIYVIFIIGCVLIESGVINPM</sequence>
<keyword evidence="4" id="KW-0109">Calcium transport</keyword>
<keyword evidence="5 8" id="KW-0812">Transmembrane</keyword>
<name>A0A813XN24_9BILA</name>
<dbReference type="InterPro" id="IPR044880">
    <property type="entry name" value="NCX_ion-bd_dom_sf"/>
</dbReference>
<feature type="transmembrane region" description="Helical" evidence="8">
    <location>
        <begin position="367"/>
        <end position="384"/>
    </location>
</feature>
<evidence type="ECO:0000256" key="6">
    <source>
        <dbReference type="ARBA" id="ARBA00022989"/>
    </source>
</evidence>
<evidence type="ECO:0000256" key="4">
    <source>
        <dbReference type="ARBA" id="ARBA00022568"/>
    </source>
</evidence>
<feature type="transmembrane region" description="Helical" evidence="8">
    <location>
        <begin position="304"/>
        <end position="323"/>
    </location>
</feature>
<evidence type="ECO:0000313" key="10">
    <source>
        <dbReference type="EMBL" id="CAF0867594.1"/>
    </source>
</evidence>
<comment type="caution">
    <text evidence="10">The sequence shown here is derived from an EMBL/GenBank/DDBJ whole genome shotgun (WGS) entry which is preliminary data.</text>
</comment>
<gene>
    <name evidence="10" type="ORF">OXX778_LOCUS9763</name>
</gene>
<feature type="transmembrane region" description="Helical" evidence="8">
    <location>
        <begin position="272"/>
        <end position="292"/>
    </location>
</feature>
<dbReference type="InterPro" id="IPR051359">
    <property type="entry name" value="CaCA_antiporter"/>
</dbReference>
<organism evidence="10 11">
    <name type="scientific">Brachionus calyciflorus</name>
    <dbReference type="NCBI Taxonomy" id="104777"/>
    <lineage>
        <taxon>Eukaryota</taxon>
        <taxon>Metazoa</taxon>
        <taxon>Spiralia</taxon>
        <taxon>Gnathifera</taxon>
        <taxon>Rotifera</taxon>
        <taxon>Eurotatoria</taxon>
        <taxon>Monogononta</taxon>
        <taxon>Pseudotrocha</taxon>
        <taxon>Ploima</taxon>
        <taxon>Brachionidae</taxon>
        <taxon>Brachionus</taxon>
    </lineage>
</organism>
<proteinExistence type="predicted"/>
<feature type="transmembrane region" description="Helical" evidence="8">
    <location>
        <begin position="502"/>
        <end position="525"/>
    </location>
</feature>
<feature type="transmembrane region" description="Helical" evidence="8">
    <location>
        <begin position="330"/>
        <end position="355"/>
    </location>
</feature>
<evidence type="ECO:0000256" key="7">
    <source>
        <dbReference type="ARBA" id="ARBA00023136"/>
    </source>
</evidence>
<evidence type="ECO:0000259" key="9">
    <source>
        <dbReference type="Pfam" id="PF01699"/>
    </source>
</evidence>
<evidence type="ECO:0000256" key="3">
    <source>
        <dbReference type="ARBA" id="ARBA00022449"/>
    </source>
</evidence>
<dbReference type="InterPro" id="IPR004837">
    <property type="entry name" value="NaCa_Exmemb"/>
</dbReference>
<keyword evidence="4" id="KW-0106">Calcium</keyword>
<keyword evidence="4" id="KW-0406">Ion transport</keyword>
<dbReference type="PANTHER" id="PTHR12266:SF0">
    <property type="entry name" value="MITOCHONDRIAL SODIUM_CALCIUM EXCHANGER PROTEIN"/>
    <property type="match status" value="1"/>
</dbReference>
<dbReference type="GO" id="GO:0005432">
    <property type="term" value="F:calcium:sodium antiporter activity"/>
    <property type="evidence" value="ECO:0007669"/>
    <property type="project" value="TreeGrafter"/>
</dbReference>
<keyword evidence="7 8" id="KW-0472">Membrane</keyword>
<dbReference type="Proteomes" id="UP000663879">
    <property type="component" value="Unassembled WGS sequence"/>
</dbReference>
<feature type="transmembrane region" description="Helical" evidence="8">
    <location>
        <begin position="471"/>
        <end position="490"/>
    </location>
</feature>
<dbReference type="AlphaFoldDB" id="A0A813XN24"/>
<dbReference type="GO" id="GO:0016020">
    <property type="term" value="C:membrane"/>
    <property type="evidence" value="ECO:0007669"/>
    <property type="project" value="UniProtKB-SubCell"/>
</dbReference>
<dbReference type="Pfam" id="PF01699">
    <property type="entry name" value="Na_Ca_ex"/>
    <property type="match status" value="2"/>
</dbReference>
<accession>A0A813XN24</accession>
<evidence type="ECO:0000256" key="5">
    <source>
        <dbReference type="ARBA" id="ARBA00022692"/>
    </source>
</evidence>
<feature type="transmembrane region" description="Helical" evidence="8">
    <location>
        <begin position="94"/>
        <end position="120"/>
    </location>
</feature>
<keyword evidence="3" id="KW-0050">Antiport</keyword>
<keyword evidence="11" id="KW-1185">Reference proteome</keyword>
<keyword evidence="6 8" id="KW-1133">Transmembrane helix</keyword>
<dbReference type="OrthoDB" id="407410at2759"/>
<protein>
    <recommendedName>
        <fullName evidence="9">Sodium/calcium exchanger membrane region domain-containing protein</fullName>
    </recommendedName>
</protein>
<feature type="domain" description="Sodium/calcium exchanger membrane region" evidence="9">
    <location>
        <begin position="67"/>
        <end position="170"/>
    </location>
</feature>
<feature type="transmembrane region" description="Helical" evidence="8">
    <location>
        <begin position="391"/>
        <end position="413"/>
    </location>
</feature>
<dbReference type="EMBL" id="CAJNOC010001469">
    <property type="protein sequence ID" value="CAF0867594.1"/>
    <property type="molecule type" value="Genomic_DNA"/>
</dbReference>
<feature type="transmembrane region" description="Helical" evidence="8">
    <location>
        <begin position="152"/>
        <end position="175"/>
    </location>
</feature>
<feature type="domain" description="Sodium/calcium exchanger membrane region" evidence="9">
    <location>
        <begin position="369"/>
        <end position="515"/>
    </location>
</feature>
<feature type="transmembrane region" description="Helical" evidence="8">
    <location>
        <begin position="127"/>
        <end position="146"/>
    </location>
</feature>
<evidence type="ECO:0000256" key="2">
    <source>
        <dbReference type="ARBA" id="ARBA00022448"/>
    </source>
</evidence>
<feature type="transmembrane region" description="Helical" evidence="8">
    <location>
        <begin position="433"/>
        <end position="459"/>
    </location>
</feature>